<keyword evidence="4" id="KW-0808">Transferase</keyword>
<gene>
    <name evidence="4" type="ORF">IMG5_169280</name>
</gene>
<evidence type="ECO:0000313" key="4">
    <source>
        <dbReference type="EMBL" id="EGR28731.1"/>
    </source>
</evidence>
<dbReference type="EC" id="2.4.1.37" evidence="4"/>
<dbReference type="STRING" id="857967.G0R198"/>
<dbReference type="PANTHER" id="PTHR19858">
    <property type="entry name" value="WD40 REPEAT PROTEIN"/>
    <property type="match status" value="1"/>
</dbReference>
<dbReference type="EMBL" id="GL984212">
    <property type="protein sequence ID" value="EGR28731.1"/>
    <property type="molecule type" value="Genomic_DNA"/>
</dbReference>
<protein>
    <submittedName>
        <fullName evidence="4">Periodic tryptophan protein 2, putative</fullName>
        <ecNumber evidence="4">2.4.1.37</ecNumber>
    </submittedName>
</protein>
<dbReference type="InterPro" id="IPR001680">
    <property type="entry name" value="WD40_rpt"/>
</dbReference>
<keyword evidence="2" id="KW-0677">Repeat</keyword>
<dbReference type="GO" id="GO:0032040">
    <property type="term" value="C:small-subunit processome"/>
    <property type="evidence" value="ECO:0007669"/>
    <property type="project" value="TreeGrafter"/>
</dbReference>
<dbReference type="InterPro" id="IPR027145">
    <property type="entry name" value="PWP2"/>
</dbReference>
<evidence type="ECO:0000256" key="2">
    <source>
        <dbReference type="ARBA" id="ARBA00022737"/>
    </source>
</evidence>
<name>G0R198_ICHMU</name>
<dbReference type="OMA" id="HKINGIC"/>
<dbReference type="GeneID" id="14904845"/>
<feature type="repeat" description="WD" evidence="3">
    <location>
        <begin position="211"/>
        <end position="243"/>
    </location>
</feature>
<organism evidence="4 5">
    <name type="scientific">Ichthyophthirius multifiliis</name>
    <name type="common">White spot disease agent</name>
    <name type="synonym">Ich</name>
    <dbReference type="NCBI Taxonomy" id="5932"/>
    <lineage>
        <taxon>Eukaryota</taxon>
        <taxon>Sar</taxon>
        <taxon>Alveolata</taxon>
        <taxon>Ciliophora</taxon>
        <taxon>Intramacronucleata</taxon>
        <taxon>Oligohymenophorea</taxon>
        <taxon>Hymenostomatida</taxon>
        <taxon>Ophryoglenina</taxon>
        <taxon>Ichthyophthirius</taxon>
    </lineage>
</organism>
<evidence type="ECO:0000256" key="3">
    <source>
        <dbReference type="PROSITE-ProRule" id="PRU00221"/>
    </source>
</evidence>
<dbReference type="FunCoup" id="G0R198">
    <property type="interactions" value="193"/>
</dbReference>
<dbReference type="OrthoDB" id="3142434at2759"/>
<dbReference type="GO" id="GO:0004381">
    <property type="term" value="F:fucosylgalactoside 3-alpha-galactosyltransferase activity"/>
    <property type="evidence" value="ECO:0007669"/>
    <property type="project" value="UniProtKB-EC"/>
</dbReference>
<dbReference type="CDD" id="cd00200">
    <property type="entry name" value="WD40"/>
    <property type="match status" value="1"/>
</dbReference>
<dbReference type="GO" id="GO:0034388">
    <property type="term" value="C:Pwp2p-containing subcomplex of 90S preribosome"/>
    <property type="evidence" value="ECO:0007669"/>
    <property type="project" value="TreeGrafter"/>
</dbReference>
<accession>G0R198</accession>
<dbReference type="AlphaFoldDB" id="G0R198"/>
<dbReference type="InterPro" id="IPR019775">
    <property type="entry name" value="WD40_repeat_CS"/>
</dbReference>
<dbReference type="InterPro" id="IPR015943">
    <property type="entry name" value="WD40/YVTN_repeat-like_dom_sf"/>
</dbReference>
<dbReference type="SMART" id="SM00320">
    <property type="entry name" value="WD40"/>
    <property type="match status" value="7"/>
</dbReference>
<dbReference type="Gene3D" id="2.130.10.10">
    <property type="entry name" value="YVTN repeat-like/Quinoprotein amine dehydrogenase"/>
    <property type="match status" value="2"/>
</dbReference>
<dbReference type="Proteomes" id="UP000008983">
    <property type="component" value="Unassembled WGS sequence"/>
</dbReference>
<proteinExistence type="predicted"/>
<feature type="repeat" description="WD" evidence="3">
    <location>
        <begin position="179"/>
        <end position="204"/>
    </location>
</feature>
<sequence length="630" mass="73099">MDYFYTIDKSGLIVIWKWVDDYLSEQYKHQKNFNQFKKGQKINLQLQENEEEEQEYINESQYLTEFENKVEKGRFIQQKKEIFKGGRLKSCEYHIQTQTIILGFKTGSYSLYRLETPESLTEIQTFGITNSRINTLAVNPSGSWIAMGINKIGQLLVWEWRSQTYILDQQCLSNDCNVVTYSEDCLTIASGGMDGKVRLWDAKTHFCFSTFNEHDSKVTGITFTSRANTVITSSLDGTCRAFDTLRYKCFRVLKPNINTQLNCVAVDQSGELVCAGAIDPYNIYLWNLQTGNLLETISGHEAPISCLKFYGERLFSGSWDKNLRMHEIYTRKLNSEVLSHNAEITALDIRRDGKEYCVATIKGEIYLWNSENNSVVGILDCKRDLEYGRNDNDRTKNTYKYFKSISYSIDGDYILAGGNSKFVCLYELRHRIMIRKFSISNNRSLDGVLNKLNSKFIKEGVDIQNEIDDFDDSDYEQRKDHVLPGAKNFDVSKRTMKQQVESRCISFSPSEDNWVCATSEGVLVFGQAINKYFNPYELDENITVGNVMKAFEEKQYSKGIIIALQLNNKELLEQAYLNIPYNKYSLSVKLFLKYIWKIQFYLQVIYQKKIKKFNIILCGLNLFYLSMNIF</sequence>
<dbReference type="Pfam" id="PF00400">
    <property type="entry name" value="WD40"/>
    <property type="match status" value="3"/>
</dbReference>
<dbReference type="InterPro" id="IPR011047">
    <property type="entry name" value="Quinoprotein_ADH-like_sf"/>
</dbReference>
<evidence type="ECO:0000256" key="1">
    <source>
        <dbReference type="ARBA" id="ARBA00022574"/>
    </source>
</evidence>
<keyword evidence="1 3" id="KW-0853">WD repeat</keyword>
<dbReference type="GO" id="GO:0000462">
    <property type="term" value="P:maturation of SSU-rRNA from tricistronic rRNA transcript (SSU-rRNA, 5.8S rRNA, LSU-rRNA)"/>
    <property type="evidence" value="ECO:0007669"/>
    <property type="project" value="TreeGrafter"/>
</dbReference>
<reference evidence="4 5" key="1">
    <citation type="submission" date="2011-07" db="EMBL/GenBank/DDBJ databases">
        <authorList>
            <person name="Coyne R."/>
            <person name="Brami D."/>
            <person name="Johnson J."/>
            <person name="Hostetler J."/>
            <person name="Hannick L."/>
            <person name="Clark T."/>
            <person name="Cassidy-Hanley D."/>
            <person name="Inman J."/>
        </authorList>
    </citation>
    <scope>NUCLEOTIDE SEQUENCE [LARGE SCALE GENOMIC DNA]</scope>
    <source>
        <strain evidence="4 5">G5</strain>
    </source>
</reference>
<dbReference type="SUPFAM" id="SSF50998">
    <property type="entry name" value="Quinoprotein alcohol dehydrogenase-like"/>
    <property type="match status" value="1"/>
</dbReference>
<dbReference type="PROSITE" id="PS50082">
    <property type="entry name" value="WD_REPEATS_2"/>
    <property type="match status" value="2"/>
</dbReference>
<dbReference type="RefSeq" id="XP_004029967.1">
    <property type="nucleotide sequence ID" value="XM_004029919.1"/>
</dbReference>
<evidence type="ECO:0000313" key="5">
    <source>
        <dbReference type="Proteomes" id="UP000008983"/>
    </source>
</evidence>
<dbReference type="InParanoid" id="G0R198"/>
<keyword evidence="4" id="KW-0328">Glycosyltransferase</keyword>
<dbReference type="PROSITE" id="PS00678">
    <property type="entry name" value="WD_REPEATS_1"/>
    <property type="match status" value="1"/>
</dbReference>
<dbReference type="PANTHER" id="PTHR19858:SF0">
    <property type="entry name" value="PERIODIC TRYPTOPHAN PROTEIN 2 HOMOLOG"/>
    <property type="match status" value="1"/>
</dbReference>
<dbReference type="GO" id="GO:0000028">
    <property type="term" value="P:ribosomal small subunit assembly"/>
    <property type="evidence" value="ECO:0007669"/>
    <property type="project" value="TreeGrafter"/>
</dbReference>
<dbReference type="eggNOG" id="KOG0291">
    <property type="taxonomic scope" value="Eukaryota"/>
</dbReference>
<keyword evidence="5" id="KW-1185">Reference proteome</keyword>